<dbReference type="SMART" id="SM00028">
    <property type="entry name" value="TPR"/>
    <property type="match status" value="3"/>
</dbReference>
<dbReference type="PANTHER" id="PTHR12558">
    <property type="entry name" value="CELL DIVISION CYCLE 16,23,27"/>
    <property type="match status" value="1"/>
</dbReference>
<organism evidence="4 5">
    <name type="scientific">Sphingobacterium arenae</name>
    <dbReference type="NCBI Taxonomy" id="1280598"/>
    <lineage>
        <taxon>Bacteria</taxon>
        <taxon>Pseudomonadati</taxon>
        <taxon>Bacteroidota</taxon>
        <taxon>Sphingobacteriia</taxon>
        <taxon>Sphingobacteriales</taxon>
        <taxon>Sphingobacteriaceae</taxon>
        <taxon>Sphingobacterium</taxon>
    </lineage>
</organism>
<dbReference type="Gene3D" id="1.25.40.10">
    <property type="entry name" value="Tetratricopeptide repeat domain"/>
    <property type="match status" value="2"/>
</dbReference>
<comment type="caution">
    <text evidence="4">The sequence shown here is derived from an EMBL/GenBank/DDBJ whole genome shotgun (WGS) entry which is preliminary data.</text>
</comment>
<feature type="chain" id="PRO_5046383477" evidence="3">
    <location>
        <begin position="22"/>
        <end position="399"/>
    </location>
</feature>
<dbReference type="PROSITE" id="PS50293">
    <property type="entry name" value="TPR_REGION"/>
    <property type="match status" value="1"/>
</dbReference>
<feature type="repeat" description="TPR" evidence="1">
    <location>
        <begin position="273"/>
        <end position="306"/>
    </location>
</feature>
<protein>
    <submittedName>
        <fullName evidence="4">Tetratricopeptide repeat protein</fullName>
    </submittedName>
</protein>
<feature type="signal peptide" evidence="3">
    <location>
        <begin position="1"/>
        <end position="21"/>
    </location>
</feature>
<dbReference type="Proteomes" id="UP000606494">
    <property type="component" value="Unassembled WGS sequence"/>
</dbReference>
<dbReference type="InterPro" id="IPR011990">
    <property type="entry name" value="TPR-like_helical_dom_sf"/>
</dbReference>
<dbReference type="PANTHER" id="PTHR12558:SF13">
    <property type="entry name" value="CELL DIVISION CYCLE PROTEIN 27 HOMOLOG"/>
    <property type="match status" value="1"/>
</dbReference>
<dbReference type="InterPro" id="IPR019734">
    <property type="entry name" value="TPR_rpt"/>
</dbReference>
<evidence type="ECO:0000256" key="1">
    <source>
        <dbReference type="PROSITE-ProRule" id="PRU00339"/>
    </source>
</evidence>
<keyword evidence="1" id="KW-0802">TPR repeat</keyword>
<feature type="coiled-coil region" evidence="2">
    <location>
        <begin position="87"/>
        <end position="117"/>
    </location>
</feature>
<sequence>MNFKRAILFSLLVIAGTTAFAQSGNLRKAKAGLQKFQQSQELQNLKGLQGASAVELDKESLQSAKEAIDQAITHDKTKDDPETWTFYALINANLATLEKSKEALQAAEEGIQKATQLDNEGKNKENIAVAGQLLGQLSFGQGADAFNSQDYKTAYTAFEQALKYLPGDTTLLFYSGLAASNAQDNTNAIEKFKQLVPEKEFSNHKVVMTELSRLHLLAADTATALEYAAKAVAEYPEDNDIAIQNIELNLITGNEDKIISDIESQIAKDSDNKTLYYYLGIAYSTSNNNDKAIDAYKKAVELDPDYLEANKNASATIINRVRDQLNALGDDKTLSNTDYSTKVEELKEKIKEALPYLEKVVSLAPNDIDALKSLKSYYDFQQDEAKSVETQAKIDALQQ</sequence>
<evidence type="ECO:0000256" key="2">
    <source>
        <dbReference type="SAM" id="Coils"/>
    </source>
</evidence>
<keyword evidence="3" id="KW-0732">Signal</keyword>
<keyword evidence="2" id="KW-0175">Coiled coil</keyword>
<dbReference type="Pfam" id="PF00515">
    <property type="entry name" value="TPR_1"/>
    <property type="match status" value="1"/>
</dbReference>
<dbReference type="EMBL" id="JACNYK010000002">
    <property type="protein sequence ID" value="MBD1425847.1"/>
    <property type="molecule type" value="Genomic_DNA"/>
</dbReference>
<accession>A0ABR7Y3H1</accession>
<dbReference type="SUPFAM" id="SSF48452">
    <property type="entry name" value="TPR-like"/>
    <property type="match status" value="1"/>
</dbReference>
<keyword evidence="5" id="KW-1185">Reference proteome</keyword>
<dbReference type="Pfam" id="PF13432">
    <property type="entry name" value="TPR_16"/>
    <property type="match status" value="1"/>
</dbReference>
<name>A0ABR7Y3H1_9SPHI</name>
<evidence type="ECO:0000313" key="4">
    <source>
        <dbReference type="EMBL" id="MBD1425847.1"/>
    </source>
</evidence>
<proteinExistence type="predicted"/>
<reference evidence="4 5" key="1">
    <citation type="submission" date="2020-08" db="EMBL/GenBank/DDBJ databases">
        <title>Sphingobacterium sp. DN00404 isolated from aquaculture water.</title>
        <authorList>
            <person name="Zhang M."/>
        </authorList>
    </citation>
    <scope>NUCLEOTIDE SEQUENCE [LARGE SCALE GENOMIC DNA]</scope>
    <source>
        <strain evidence="4 5">KCTC 32294</strain>
    </source>
</reference>
<dbReference type="RefSeq" id="WP_190308968.1">
    <property type="nucleotide sequence ID" value="NZ_JACNYK010000002.1"/>
</dbReference>
<evidence type="ECO:0000256" key="3">
    <source>
        <dbReference type="SAM" id="SignalP"/>
    </source>
</evidence>
<dbReference type="PROSITE" id="PS50005">
    <property type="entry name" value="TPR"/>
    <property type="match status" value="1"/>
</dbReference>
<evidence type="ECO:0000313" key="5">
    <source>
        <dbReference type="Proteomes" id="UP000606494"/>
    </source>
</evidence>
<gene>
    <name evidence="4" type="ORF">H8B17_09660</name>
</gene>